<evidence type="ECO:0000256" key="1">
    <source>
        <dbReference type="ARBA" id="ARBA00001974"/>
    </source>
</evidence>
<keyword evidence="4 7" id="KW-0560">Oxidoreductase</keyword>
<dbReference type="Pfam" id="PF01266">
    <property type="entry name" value="DAO"/>
    <property type="match status" value="1"/>
</dbReference>
<dbReference type="EMBL" id="JAVKGT010000053">
    <property type="protein sequence ID" value="MDR5713074.1"/>
    <property type="molecule type" value="Genomic_DNA"/>
</dbReference>
<dbReference type="PANTHER" id="PTHR43104:SF2">
    <property type="entry name" value="L-2-HYDROXYGLUTARATE DEHYDROGENASE, MITOCHONDRIAL"/>
    <property type="match status" value="1"/>
</dbReference>
<evidence type="ECO:0000256" key="5">
    <source>
        <dbReference type="ARBA" id="ARBA00037941"/>
    </source>
</evidence>
<comment type="similarity">
    <text evidence="5">Belongs to the L2HGDH family.</text>
</comment>
<keyword evidence="8" id="KW-1185">Reference proteome</keyword>
<feature type="domain" description="FAD dependent oxidoreductase" evidence="6">
    <location>
        <begin position="4"/>
        <end position="393"/>
    </location>
</feature>
<name>A0ABU1FWL2_9MICC</name>
<evidence type="ECO:0000313" key="7">
    <source>
        <dbReference type="EMBL" id="MDR5713074.1"/>
    </source>
</evidence>
<protein>
    <submittedName>
        <fullName evidence="7">L-2-hydroxyglutarate oxidase</fullName>
        <ecNumber evidence="7">1.1.3.-</ecNumber>
    </submittedName>
</protein>
<dbReference type="SUPFAM" id="SSF51905">
    <property type="entry name" value="FAD/NAD(P)-binding domain"/>
    <property type="match status" value="1"/>
</dbReference>
<evidence type="ECO:0000256" key="4">
    <source>
        <dbReference type="ARBA" id="ARBA00023002"/>
    </source>
</evidence>
<accession>A0ABU1FWL2</accession>
<keyword evidence="2" id="KW-0285">Flavoprotein</keyword>
<dbReference type="EC" id="1.1.3.-" evidence="7"/>
<dbReference type="InterPro" id="IPR006076">
    <property type="entry name" value="FAD-dep_OxRdtase"/>
</dbReference>
<reference evidence="8" key="1">
    <citation type="submission" date="2023-07" db="EMBL/GenBank/DDBJ databases">
        <title>Description of three actinobacteria isolated from air of manufacturing shop in a pharmaceutical factory.</title>
        <authorList>
            <person name="Zhang D.-F."/>
        </authorList>
    </citation>
    <scope>NUCLEOTIDE SEQUENCE [LARGE SCALE GENOMIC DNA]</scope>
    <source>
        <strain evidence="8">CCTCC AB 207010</strain>
    </source>
</reference>
<dbReference type="Gene3D" id="3.30.9.10">
    <property type="entry name" value="D-Amino Acid Oxidase, subunit A, domain 2"/>
    <property type="match status" value="1"/>
</dbReference>
<comment type="cofactor">
    <cofactor evidence="1">
        <name>FAD</name>
        <dbReference type="ChEBI" id="CHEBI:57692"/>
    </cofactor>
</comment>
<evidence type="ECO:0000256" key="3">
    <source>
        <dbReference type="ARBA" id="ARBA00022827"/>
    </source>
</evidence>
<dbReference type="InterPro" id="IPR036188">
    <property type="entry name" value="FAD/NAD-bd_sf"/>
</dbReference>
<organism evidence="7 8">
    <name type="scientific">Nesterenkonia flava</name>
    <dbReference type="NCBI Taxonomy" id="469799"/>
    <lineage>
        <taxon>Bacteria</taxon>
        <taxon>Bacillati</taxon>
        <taxon>Actinomycetota</taxon>
        <taxon>Actinomycetes</taxon>
        <taxon>Micrococcales</taxon>
        <taxon>Micrococcaceae</taxon>
        <taxon>Nesterenkonia</taxon>
    </lineage>
</organism>
<gene>
    <name evidence="7" type="primary">lhgO</name>
    <name evidence="7" type="ORF">RH857_13180</name>
</gene>
<dbReference type="RefSeq" id="WP_310538439.1">
    <property type="nucleotide sequence ID" value="NZ_BAAAOC010000065.1"/>
</dbReference>
<dbReference type="Gene3D" id="3.50.50.60">
    <property type="entry name" value="FAD/NAD(P)-binding domain"/>
    <property type="match status" value="1"/>
</dbReference>
<evidence type="ECO:0000313" key="8">
    <source>
        <dbReference type="Proteomes" id="UP001260872"/>
    </source>
</evidence>
<proteinExistence type="inferred from homology"/>
<dbReference type="PANTHER" id="PTHR43104">
    <property type="entry name" value="L-2-HYDROXYGLUTARATE DEHYDROGENASE, MITOCHONDRIAL"/>
    <property type="match status" value="1"/>
</dbReference>
<comment type="caution">
    <text evidence="7">The sequence shown here is derived from an EMBL/GenBank/DDBJ whole genome shotgun (WGS) entry which is preliminary data.</text>
</comment>
<sequence length="398" mass="42743">MTKKIAVVGGGIIGSATAYELKKADPTLDVQLFEKESSIGSHQTGHNSGVVHAGLYYTPGSNKAKFCRRGVNKLKSFCADHGLRYEELGKLVVAQGSEETELLKDVFERSTANEVPGVRWLQTDEITELEPNVQGDAALLSPGTAIIDFSAVAKKLAEQAEQAGATISLGKEVLDITTHATGVLVSTNRDEHQFDHVVICAGLQSDRIARRAGDAKYPIIVPFFGSYYLLNEHDSGLVSRAIYPVPDPKYPFLGVHITPRLDGRMMIGPNAYLSFAREKYGRMGTSVGDLSSMATHLGFWKMAMRNMGQAAKLLPEVLGPGGLLSGAKELVPRIEGTGVTSLTRGIRAQAVSSQGELEDDFVLHSEDRLTILRNAPSPGATSALALGEELARLALGKE</sequence>
<dbReference type="Proteomes" id="UP001260872">
    <property type="component" value="Unassembled WGS sequence"/>
</dbReference>
<evidence type="ECO:0000256" key="2">
    <source>
        <dbReference type="ARBA" id="ARBA00022630"/>
    </source>
</evidence>
<dbReference type="NCBIfam" id="NF008726">
    <property type="entry name" value="PRK11728.1"/>
    <property type="match status" value="1"/>
</dbReference>
<evidence type="ECO:0000259" key="6">
    <source>
        <dbReference type="Pfam" id="PF01266"/>
    </source>
</evidence>
<keyword evidence="3" id="KW-0274">FAD</keyword>
<dbReference type="GO" id="GO:0016491">
    <property type="term" value="F:oxidoreductase activity"/>
    <property type="evidence" value="ECO:0007669"/>
    <property type="project" value="UniProtKB-KW"/>
</dbReference>